<dbReference type="PANTHER" id="PTHR45080">
    <property type="entry name" value="CONTACTIN 5"/>
    <property type="match status" value="1"/>
</dbReference>
<sequence>MSCEIKSKSKLQSVQWYKGNVPVNAALSEKDSEFDNTIQSILTMNDFKESDIGVYTCEAHNEVGSSTSDSIQVVYALPVLTVKTKKIELQKYGTSIELSCQITSESTISLVQWYKNEQPIYKRTNKTYATRDITSQYLTIKDIQESDIGEYTCEVHNINGSTRTEPIQVMYALPVLTVENKKIEIKQYGERIELYCKITSEYAIQVVQWYKEEYLVCCKNNQKYETINIKSPVLVINDIQESDIGEYSCEVDNIKGRTRSEPIQVVYALPVLTVETKKIEILRYGTRIELSCKTISESSITLVQWYKDEQPIHCGTNEKYSERDIKSPELVINDIQESDIGIYTCEVHNVKGCTRSEHIQVVYALPVLNVEKKKIQIQNYGTAIKLACSITSEYTVSLVQWYREGLPIYCRTSEKYATSDSRSPILTINDIQESDIGEYSCEVYNVKGCTWSEPIQVVYDCERQKFIHELVRQGECGKHYFARVVFIGKNGVGKTSLMNRLIWQKKEVATCTKSTDGIEIEKCNINVSTGKWSRSDKKDDDLIKLISQVYTVKKLNEEKTADENISDLVPVPISNSADDSESRIDWDSARKTTKTDEKHTKVSMVATYDREEYDTETKRPIENVQEETISKRINHEKEELLASSDIDEHFVDTKTKEKEEKDEKKIKDNEKKDENKIKEKEEKNEIKIKEKEVKDKKDENNVNEEIGKDDENEDNEETDKKIDIMTSAIMDSYFQRKEVESTEILAS</sequence>
<dbReference type="PROSITE" id="PS50835">
    <property type="entry name" value="IG_LIKE"/>
    <property type="match status" value="5"/>
</dbReference>
<feature type="domain" description="Ig-like" evidence="4">
    <location>
        <begin position="366"/>
        <end position="445"/>
    </location>
</feature>
<dbReference type="CDD" id="cd00096">
    <property type="entry name" value="Ig"/>
    <property type="match status" value="5"/>
</dbReference>
<dbReference type="Gene3D" id="3.30.70.1390">
    <property type="entry name" value="ROC domain from the Parkinson's disease-associated leucine-rich repeat kinase 2"/>
    <property type="match status" value="1"/>
</dbReference>
<dbReference type="SMART" id="SM00408">
    <property type="entry name" value="IGc2"/>
    <property type="match status" value="5"/>
</dbReference>
<dbReference type="Pfam" id="PF13927">
    <property type="entry name" value="Ig_3"/>
    <property type="match status" value="4"/>
</dbReference>
<dbReference type="Pfam" id="PF07679">
    <property type="entry name" value="I-set"/>
    <property type="match status" value="1"/>
</dbReference>
<dbReference type="InterPro" id="IPR013783">
    <property type="entry name" value="Ig-like_fold"/>
</dbReference>
<keyword evidence="6" id="KW-1185">Reference proteome</keyword>
<dbReference type="InterPro" id="IPR027417">
    <property type="entry name" value="P-loop_NTPase"/>
</dbReference>
<dbReference type="InterPro" id="IPR050958">
    <property type="entry name" value="Cell_Adh-Cytoskel_Orgn"/>
</dbReference>
<dbReference type="InterPro" id="IPR007110">
    <property type="entry name" value="Ig-like_dom"/>
</dbReference>
<feature type="domain" description="Ig-like" evidence="4">
    <location>
        <begin position="1"/>
        <end position="72"/>
    </location>
</feature>
<dbReference type="Gene3D" id="2.60.40.10">
    <property type="entry name" value="Immunoglobulins"/>
    <property type="match status" value="5"/>
</dbReference>
<proteinExistence type="predicted"/>
<feature type="compositionally biased region" description="Acidic residues" evidence="3">
    <location>
        <begin position="707"/>
        <end position="717"/>
    </location>
</feature>
<accession>A0A8B6DPG0</accession>
<dbReference type="SUPFAM" id="SSF48726">
    <property type="entry name" value="Immunoglobulin"/>
    <property type="match status" value="5"/>
</dbReference>
<evidence type="ECO:0000256" key="3">
    <source>
        <dbReference type="SAM" id="MobiDB-lite"/>
    </source>
</evidence>
<dbReference type="InterPro" id="IPR036179">
    <property type="entry name" value="Ig-like_dom_sf"/>
</dbReference>
<dbReference type="SMART" id="SM00409">
    <property type="entry name" value="IG"/>
    <property type="match status" value="5"/>
</dbReference>
<feature type="non-terminal residue" evidence="5">
    <location>
        <position position="747"/>
    </location>
</feature>
<comment type="caution">
    <text evidence="5">The sequence shown here is derived from an EMBL/GenBank/DDBJ whole genome shotgun (WGS) entry which is preliminary data.</text>
</comment>
<dbReference type="EMBL" id="UYJE01003792">
    <property type="protein sequence ID" value="VDI22432.1"/>
    <property type="molecule type" value="Genomic_DNA"/>
</dbReference>
<feature type="domain" description="Ig-like" evidence="4">
    <location>
        <begin position="174"/>
        <end position="264"/>
    </location>
</feature>
<feature type="compositionally biased region" description="Basic and acidic residues" evidence="3">
    <location>
        <begin position="580"/>
        <end position="600"/>
    </location>
</feature>
<gene>
    <name evidence="5" type="ORF">MGAL_10B070329</name>
</gene>
<feature type="domain" description="Ig-like" evidence="4">
    <location>
        <begin position="270"/>
        <end position="362"/>
    </location>
</feature>
<protein>
    <recommendedName>
        <fullName evidence="4">Ig-like domain-containing protein</fullName>
    </recommendedName>
</protein>
<dbReference type="InterPro" id="IPR003599">
    <property type="entry name" value="Ig_sub"/>
</dbReference>
<evidence type="ECO:0000313" key="6">
    <source>
        <dbReference type="Proteomes" id="UP000596742"/>
    </source>
</evidence>
<feature type="compositionally biased region" description="Basic and acidic residues" evidence="3">
    <location>
        <begin position="628"/>
        <end position="700"/>
    </location>
</feature>
<dbReference type="InterPro" id="IPR003598">
    <property type="entry name" value="Ig_sub2"/>
</dbReference>
<name>A0A8B6DPG0_MYTGA</name>
<dbReference type="GO" id="GO:0005886">
    <property type="term" value="C:plasma membrane"/>
    <property type="evidence" value="ECO:0007669"/>
    <property type="project" value="TreeGrafter"/>
</dbReference>
<evidence type="ECO:0000256" key="1">
    <source>
        <dbReference type="ARBA" id="ARBA00022729"/>
    </source>
</evidence>
<dbReference type="Proteomes" id="UP000596742">
    <property type="component" value="Unassembled WGS sequence"/>
</dbReference>
<evidence type="ECO:0000256" key="2">
    <source>
        <dbReference type="ARBA" id="ARBA00023157"/>
    </source>
</evidence>
<dbReference type="AlphaFoldDB" id="A0A8B6DPG0"/>
<dbReference type="PANTHER" id="PTHR45080:SF8">
    <property type="entry name" value="IG-LIKE DOMAIN-CONTAINING PROTEIN"/>
    <property type="match status" value="1"/>
</dbReference>
<dbReference type="InterPro" id="IPR013098">
    <property type="entry name" value="Ig_I-set"/>
</dbReference>
<reference evidence="5" key="1">
    <citation type="submission" date="2018-11" db="EMBL/GenBank/DDBJ databases">
        <authorList>
            <person name="Alioto T."/>
            <person name="Alioto T."/>
        </authorList>
    </citation>
    <scope>NUCLEOTIDE SEQUENCE</scope>
</reference>
<feature type="domain" description="Ig-like" evidence="4">
    <location>
        <begin position="78"/>
        <end position="170"/>
    </location>
</feature>
<keyword evidence="2" id="KW-1015">Disulfide bond</keyword>
<dbReference type="GO" id="GO:0007156">
    <property type="term" value="P:homophilic cell adhesion via plasma membrane adhesion molecules"/>
    <property type="evidence" value="ECO:0007669"/>
    <property type="project" value="TreeGrafter"/>
</dbReference>
<evidence type="ECO:0000259" key="4">
    <source>
        <dbReference type="PROSITE" id="PS50835"/>
    </source>
</evidence>
<feature type="region of interest" description="Disordered" evidence="3">
    <location>
        <begin position="572"/>
        <end position="722"/>
    </location>
</feature>
<organism evidence="5 6">
    <name type="scientific">Mytilus galloprovincialis</name>
    <name type="common">Mediterranean mussel</name>
    <dbReference type="NCBI Taxonomy" id="29158"/>
    <lineage>
        <taxon>Eukaryota</taxon>
        <taxon>Metazoa</taxon>
        <taxon>Spiralia</taxon>
        <taxon>Lophotrochozoa</taxon>
        <taxon>Mollusca</taxon>
        <taxon>Bivalvia</taxon>
        <taxon>Autobranchia</taxon>
        <taxon>Pteriomorphia</taxon>
        <taxon>Mytilida</taxon>
        <taxon>Mytiloidea</taxon>
        <taxon>Mytilidae</taxon>
        <taxon>Mytilinae</taxon>
        <taxon>Mytilus</taxon>
    </lineage>
</organism>
<evidence type="ECO:0000313" key="5">
    <source>
        <dbReference type="EMBL" id="VDI22432.1"/>
    </source>
</evidence>
<keyword evidence="1" id="KW-0732">Signal</keyword>
<dbReference type="SUPFAM" id="SSF52540">
    <property type="entry name" value="P-loop containing nucleoside triphosphate hydrolases"/>
    <property type="match status" value="1"/>
</dbReference>
<dbReference type="OrthoDB" id="10010359at2759"/>